<dbReference type="InterPro" id="IPR035906">
    <property type="entry name" value="MetI-like_sf"/>
</dbReference>
<proteinExistence type="inferred from homology"/>
<dbReference type="GO" id="GO:0005886">
    <property type="term" value="C:plasma membrane"/>
    <property type="evidence" value="ECO:0007669"/>
    <property type="project" value="UniProtKB-SubCell"/>
</dbReference>
<keyword evidence="6 7" id="KW-0472">Membrane</keyword>
<feature type="transmembrane region" description="Helical" evidence="7">
    <location>
        <begin position="79"/>
        <end position="99"/>
    </location>
</feature>
<evidence type="ECO:0000256" key="2">
    <source>
        <dbReference type="ARBA" id="ARBA00022448"/>
    </source>
</evidence>
<evidence type="ECO:0000256" key="5">
    <source>
        <dbReference type="ARBA" id="ARBA00022989"/>
    </source>
</evidence>
<evidence type="ECO:0000313" key="10">
    <source>
        <dbReference type="Proteomes" id="UP001597139"/>
    </source>
</evidence>
<dbReference type="PANTHER" id="PTHR30151:SF0">
    <property type="entry name" value="ABC TRANSPORTER PERMEASE PROTEIN MJ0413-RELATED"/>
    <property type="match status" value="1"/>
</dbReference>
<evidence type="ECO:0000256" key="1">
    <source>
        <dbReference type="ARBA" id="ARBA00004651"/>
    </source>
</evidence>
<comment type="caution">
    <text evidence="9">The sequence shown here is derived from an EMBL/GenBank/DDBJ whole genome shotgun (WGS) entry which is preliminary data.</text>
</comment>
<evidence type="ECO:0000256" key="4">
    <source>
        <dbReference type="ARBA" id="ARBA00022692"/>
    </source>
</evidence>
<evidence type="ECO:0000256" key="7">
    <source>
        <dbReference type="RuleBase" id="RU363032"/>
    </source>
</evidence>
<dbReference type="AlphaFoldDB" id="A0ABD6BNH9"/>
<evidence type="ECO:0000259" key="8">
    <source>
        <dbReference type="PROSITE" id="PS50928"/>
    </source>
</evidence>
<accession>A0ABD6BNH9</accession>
<dbReference type="RefSeq" id="WP_267645803.1">
    <property type="nucleotide sequence ID" value="NZ_JANHGR010000001.1"/>
</dbReference>
<dbReference type="CDD" id="cd06261">
    <property type="entry name" value="TM_PBP2"/>
    <property type="match status" value="1"/>
</dbReference>
<dbReference type="EMBL" id="JBHUCZ010000001">
    <property type="protein sequence ID" value="MFD1566521.1"/>
    <property type="molecule type" value="Genomic_DNA"/>
</dbReference>
<feature type="domain" description="ABC transmembrane type-1" evidence="8">
    <location>
        <begin position="72"/>
        <end position="256"/>
    </location>
</feature>
<feature type="transmembrane region" description="Helical" evidence="7">
    <location>
        <begin position="20"/>
        <end position="43"/>
    </location>
</feature>
<dbReference type="InterPro" id="IPR000515">
    <property type="entry name" value="MetI-like"/>
</dbReference>
<protein>
    <submittedName>
        <fullName evidence="9">ABC transporter permease</fullName>
    </submittedName>
</protein>
<keyword evidence="4 7" id="KW-0812">Transmembrane</keyword>
<evidence type="ECO:0000256" key="6">
    <source>
        <dbReference type="ARBA" id="ARBA00023136"/>
    </source>
</evidence>
<dbReference type="Proteomes" id="UP001597139">
    <property type="component" value="Unassembled WGS sequence"/>
</dbReference>
<reference evidence="9 10" key="1">
    <citation type="journal article" date="2019" name="Int. J. Syst. Evol. Microbiol.">
        <title>The Global Catalogue of Microorganisms (GCM) 10K type strain sequencing project: providing services to taxonomists for standard genome sequencing and annotation.</title>
        <authorList>
            <consortium name="The Broad Institute Genomics Platform"/>
            <consortium name="The Broad Institute Genome Sequencing Center for Infectious Disease"/>
            <person name="Wu L."/>
            <person name="Ma J."/>
        </authorList>
    </citation>
    <scope>NUCLEOTIDE SEQUENCE [LARGE SCALE GENOMIC DNA]</scope>
    <source>
        <strain evidence="9 10">CGMCC 1.12859</strain>
    </source>
</reference>
<feature type="transmembrane region" description="Helical" evidence="7">
    <location>
        <begin position="120"/>
        <end position="148"/>
    </location>
</feature>
<keyword evidence="3" id="KW-1003">Cell membrane</keyword>
<dbReference type="PROSITE" id="PS50928">
    <property type="entry name" value="ABC_TM1"/>
    <property type="match status" value="1"/>
</dbReference>
<gene>
    <name evidence="9" type="ORF">ACFSAU_03370</name>
</gene>
<comment type="subcellular location">
    <subcellularLocation>
        <location evidence="1 7">Cell membrane</location>
        <topology evidence="1 7">Multi-pass membrane protein</topology>
    </subcellularLocation>
</comment>
<dbReference type="PANTHER" id="PTHR30151">
    <property type="entry name" value="ALKANE SULFONATE ABC TRANSPORTER-RELATED, MEMBRANE SUBUNIT"/>
    <property type="match status" value="1"/>
</dbReference>
<organism evidence="9 10">
    <name type="scientific">Halolamina litorea</name>
    <dbReference type="NCBI Taxonomy" id="1515593"/>
    <lineage>
        <taxon>Archaea</taxon>
        <taxon>Methanobacteriati</taxon>
        <taxon>Methanobacteriota</taxon>
        <taxon>Stenosarchaea group</taxon>
        <taxon>Halobacteria</taxon>
        <taxon>Halobacteriales</taxon>
        <taxon>Haloferacaceae</taxon>
    </lineage>
</organism>
<name>A0ABD6BNH9_9EURY</name>
<evidence type="ECO:0000256" key="3">
    <source>
        <dbReference type="ARBA" id="ARBA00022475"/>
    </source>
</evidence>
<keyword evidence="10" id="KW-1185">Reference proteome</keyword>
<dbReference type="Gene3D" id="1.10.3720.10">
    <property type="entry name" value="MetI-like"/>
    <property type="match status" value="1"/>
</dbReference>
<dbReference type="SUPFAM" id="SSF161098">
    <property type="entry name" value="MetI-like"/>
    <property type="match status" value="1"/>
</dbReference>
<keyword evidence="5 7" id="KW-1133">Transmembrane helix</keyword>
<sequence length="263" mass="27656">MSGGLETDLGTEFGGGEYDLHRLGLGAAGVVAFVLVWEIASWFNPAYVLPSPRAVADVFVVELRSGAMLTALMASVTHWLPGTVVGTTLGIALGVTMAYSDLADDLATPIVRVLRPVPPLALIGFAIAWIGLNHAGAAFIIAAGAFWINYYAAYGGVDGVSAEFLDVARSLGVDTDLGLIRKVVLPSALPEILTGIRTGIGRCWMLIIAAELMGVPGLGRELYTASQNLSVDAVLAYILVMSLVYLVLDTAVGLVQNRVLAWQ</sequence>
<feature type="transmembrane region" description="Helical" evidence="7">
    <location>
        <begin position="234"/>
        <end position="255"/>
    </location>
</feature>
<comment type="similarity">
    <text evidence="7">Belongs to the binding-protein-dependent transport system permease family.</text>
</comment>
<dbReference type="Pfam" id="PF00528">
    <property type="entry name" value="BPD_transp_1"/>
    <property type="match status" value="1"/>
</dbReference>
<keyword evidence="2 7" id="KW-0813">Transport</keyword>
<evidence type="ECO:0000313" key="9">
    <source>
        <dbReference type="EMBL" id="MFD1566521.1"/>
    </source>
</evidence>